<dbReference type="GO" id="GO:0019843">
    <property type="term" value="F:rRNA binding"/>
    <property type="evidence" value="ECO:0007669"/>
    <property type="project" value="UniProtKB-UniRule"/>
</dbReference>
<dbReference type="GO" id="GO:0006412">
    <property type="term" value="P:translation"/>
    <property type="evidence" value="ECO:0007669"/>
    <property type="project" value="UniProtKB-UniRule"/>
</dbReference>
<evidence type="ECO:0000256" key="1">
    <source>
        <dbReference type="ARBA" id="ARBA00007320"/>
    </source>
</evidence>
<feature type="region of interest" description="Disordered" evidence="5">
    <location>
        <begin position="17"/>
        <end position="36"/>
    </location>
</feature>
<organism evidence="7 8">
    <name type="scientific">Candidatus Daviesbacteria bacterium GW2011_GWA2_42_7</name>
    <dbReference type="NCBI Taxonomy" id="1618425"/>
    <lineage>
        <taxon>Bacteria</taxon>
        <taxon>Candidatus Daviesiibacteriota</taxon>
    </lineage>
</organism>
<comment type="subunit">
    <text evidence="4">Part of the 50S ribosomal subunit.</text>
</comment>
<keyword evidence="2 4" id="KW-0689">Ribosomal protein</keyword>
<dbReference type="Pfam" id="PF00828">
    <property type="entry name" value="Ribosomal_L27A"/>
    <property type="match status" value="1"/>
</dbReference>
<evidence type="ECO:0000256" key="5">
    <source>
        <dbReference type="SAM" id="MobiDB-lite"/>
    </source>
</evidence>
<keyword evidence="3 4" id="KW-0687">Ribonucleoprotein</keyword>
<dbReference type="PATRIC" id="fig|1618425.3.peg.22"/>
<comment type="similarity">
    <text evidence="1 4">Belongs to the universal ribosomal protein uL15 family.</text>
</comment>
<proteinExistence type="inferred from homology"/>
<dbReference type="InterPro" id="IPR005749">
    <property type="entry name" value="Ribosomal_uL15_bac-type"/>
</dbReference>
<dbReference type="HAMAP" id="MF_01341">
    <property type="entry name" value="Ribosomal_uL15"/>
    <property type="match status" value="1"/>
</dbReference>
<dbReference type="EMBL" id="LCEJ01000001">
    <property type="protein sequence ID" value="KKS71319.1"/>
    <property type="molecule type" value="Genomic_DNA"/>
</dbReference>
<protein>
    <recommendedName>
        <fullName evidence="4">Large ribosomal subunit protein uL15</fullName>
    </recommendedName>
</protein>
<dbReference type="AlphaFoldDB" id="A0A0G1BDQ8"/>
<dbReference type="InterPro" id="IPR030878">
    <property type="entry name" value="Ribosomal_uL15"/>
</dbReference>
<name>A0A0G1BDQ8_9BACT</name>
<dbReference type="InterPro" id="IPR036227">
    <property type="entry name" value="Ribosomal_uL15/eL18_sf"/>
</dbReference>
<evidence type="ECO:0000313" key="8">
    <source>
        <dbReference type="Proteomes" id="UP000034785"/>
    </source>
</evidence>
<dbReference type="GO" id="GO:0003735">
    <property type="term" value="F:structural constituent of ribosome"/>
    <property type="evidence" value="ECO:0007669"/>
    <property type="project" value="InterPro"/>
</dbReference>
<dbReference type="PANTHER" id="PTHR12934:SF11">
    <property type="entry name" value="LARGE RIBOSOMAL SUBUNIT PROTEIN UL15M"/>
    <property type="match status" value="1"/>
</dbReference>
<gene>
    <name evidence="4" type="primary">rplO</name>
    <name evidence="7" type="ORF">UV41_C0001G0018</name>
</gene>
<dbReference type="Gene3D" id="3.100.10.10">
    <property type="match status" value="1"/>
</dbReference>
<dbReference type="SUPFAM" id="SSF52080">
    <property type="entry name" value="Ribosomal proteins L15p and L18e"/>
    <property type="match status" value="1"/>
</dbReference>
<feature type="compositionally biased region" description="Gly residues" evidence="5">
    <location>
        <begin position="19"/>
        <end position="33"/>
    </location>
</feature>
<reference evidence="7 8" key="1">
    <citation type="journal article" date="2015" name="Nature">
        <title>rRNA introns, odd ribosomes, and small enigmatic genomes across a large radiation of phyla.</title>
        <authorList>
            <person name="Brown C.T."/>
            <person name="Hug L.A."/>
            <person name="Thomas B.C."/>
            <person name="Sharon I."/>
            <person name="Castelle C.J."/>
            <person name="Singh A."/>
            <person name="Wilkins M.J."/>
            <person name="Williams K.H."/>
            <person name="Banfield J.F."/>
        </authorList>
    </citation>
    <scope>NUCLEOTIDE SEQUENCE [LARGE SCALE GENOMIC DNA]</scope>
</reference>
<comment type="function">
    <text evidence="4">Binds to the 23S rRNA.</text>
</comment>
<feature type="domain" description="Large ribosomal subunit protein uL15/eL18" evidence="6">
    <location>
        <begin position="81"/>
        <end position="144"/>
    </location>
</feature>
<dbReference type="InterPro" id="IPR021131">
    <property type="entry name" value="Ribosomal_uL15/eL18"/>
</dbReference>
<comment type="caution">
    <text evidence="7">The sequence shown here is derived from an EMBL/GenBank/DDBJ whole genome shotgun (WGS) entry which is preliminary data.</text>
</comment>
<keyword evidence="4" id="KW-0694">RNA-binding</keyword>
<dbReference type="NCBIfam" id="TIGR01071">
    <property type="entry name" value="rplO_bact"/>
    <property type="match status" value="1"/>
</dbReference>
<evidence type="ECO:0000256" key="2">
    <source>
        <dbReference type="ARBA" id="ARBA00022980"/>
    </source>
</evidence>
<dbReference type="PANTHER" id="PTHR12934">
    <property type="entry name" value="50S RIBOSOMAL PROTEIN L15"/>
    <property type="match status" value="1"/>
</dbReference>
<dbReference type="GO" id="GO:0022625">
    <property type="term" value="C:cytosolic large ribosomal subunit"/>
    <property type="evidence" value="ECO:0007669"/>
    <property type="project" value="TreeGrafter"/>
</dbReference>
<keyword evidence="4" id="KW-0699">rRNA-binding</keyword>
<sequence length="146" mass="15295">MKLHQLPRISKIAKKRVGRGLGSGKGKTGGRGTKGQKARGKIALGFIGGTLPLYKKLPYRRGLGNAKQTPKPVVIPLSKLASLKIGSVVDLESLIEHKIVTAKEIRKSGVKIVDNGEAPKGIIMKLPTSASAAGKIEKAGGKIESA</sequence>
<accession>A0A0G1BDQ8</accession>
<evidence type="ECO:0000313" key="7">
    <source>
        <dbReference type="EMBL" id="KKS71319.1"/>
    </source>
</evidence>
<dbReference type="Proteomes" id="UP000034785">
    <property type="component" value="Unassembled WGS sequence"/>
</dbReference>
<evidence type="ECO:0000259" key="6">
    <source>
        <dbReference type="Pfam" id="PF00828"/>
    </source>
</evidence>
<evidence type="ECO:0000256" key="3">
    <source>
        <dbReference type="ARBA" id="ARBA00023274"/>
    </source>
</evidence>
<evidence type="ECO:0000256" key="4">
    <source>
        <dbReference type="HAMAP-Rule" id="MF_01341"/>
    </source>
</evidence>